<gene>
    <name evidence="1" type="ORF">A3B35_01560</name>
</gene>
<dbReference type="EMBL" id="MFMC01000029">
    <property type="protein sequence ID" value="OGG77018.1"/>
    <property type="molecule type" value="Genomic_DNA"/>
</dbReference>
<evidence type="ECO:0008006" key="3">
    <source>
        <dbReference type="Google" id="ProtNLM"/>
    </source>
</evidence>
<sequence>MDTRIKTTDYQMTPETRTYLDQRVASLAKALTGFEDVARIEVEIGRDAGRPRHGANIWFAEMQVIVPGQERVYARNNSESVNGAIDDVKEEVERQLRRERKIHIRLYRKGGALAKRLLRFGR</sequence>
<reference evidence="1 2" key="1">
    <citation type="journal article" date="2016" name="Nat. Commun.">
        <title>Thousands of microbial genomes shed light on interconnected biogeochemical processes in an aquifer system.</title>
        <authorList>
            <person name="Anantharaman K."/>
            <person name="Brown C.T."/>
            <person name="Hug L.A."/>
            <person name="Sharon I."/>
            <person name="Castelle C.J."/>
            <person name="Probst A.J."/>
            <person name="Thomas B.C."/>
            <person name="Singh A."/>
            <person name="Wilkins M.J."/>
            <person name="Karaoz U."/>
            <person name="Brodie E.L."/>
            <person name="Williams K.H."/>
            <person name="Hubbard S.S."/>
            <person name="Banfield J.F."/>
        </authorList>
    </citation>
    <scope>NUCLEOTIDE SEQUENCE [LARGE SCALE GENOMIC DNA]</scope>
</reference>
<dbReference type="Proteomes" id="UP000177215">
    <property type="component" value="Unassembled WGS sequence"/>
</dbReference>
<proteinExistence type="predicted"/>
<dbReference type="SUPFAM" id="SSF69754">
    <property type="entry name" value="Ribosome binding protein Y (YfiA homologue)"/>
    <property type="match status" value="1"/>
</dbReference>
<organism evidence="1 2">
    <name type="scientific">Candidatus Kaiserbacteria bacterium RIFCSPLOWO2_01_FULL_54_24</name>
    <dbReference type="NCBI Taxonomy" id="1798515"/>
    <lineage>
        <taxon>Bacteria</taxon>
        <taxon>Candidatus Kaiseribacteriota</taxon>
    </lineage>
</organism>
<accession>A0A1F6ETQ6</accession>
<dbReference type="AlphaFoldDB" id="A0A1F6ETQ6"/>
<dbReference type="InterPro" id="IPR036567">
    <property type="entry name" value="RHF-like"/>
</dbReference>
<protein>
    <recommendedName>
        <fullName evidence="3">Ribosomal subunit interface protein</fullName>
    </recommendedName>
</protein>
<evidence type="ECO:0000313" key="2">
    <source>
        <dbReference type="Proteomes" id="UP000177215"/>
    </source>
</evidence>
<dbReference type="STRING" id="1798515.A3B35_01560"/>
<evidence type="ECO:0000313" key="1">
    <source>
        <dbReference type="EMBL" id="OGG77018.1"/>
    </source>
</evidence>
<dbReference type="InterPro" id="IPR003489">
    <property type="entry name" value="RHF/RaiA"/>
</dbReference>
<dbReference type="Pfam" id="PF02482">
    <property type="entry name" value="Ribosomal_S30AE"/>
    <property type="match status" value="1"/>
</dbReference>
<name>A0A1F6ETQ6_9BACT</name>
<comment type="caution">
    <text evidence="1">The sequence shown here is derived from an EMBL/GenBank/DDBJ whole genome shotgun (WGS) entry which is preliminary data.</text>
</comment>
<dbReference type="Gene3D" id="3.30.160.100">
    <property type="entry name" value="Ribosome hibernation promotion factor-like"/>
    <property type="match status" value="1"/>
</dbReference>